<dbReference type="AlphaFoldDB" id="A0A0K2SPZ9"/>
<protein>
    <submittedName>
        <fullName evidence="2">Uncharacterized protein</fullName>
    </submittedName>
</protein>
<dbReference type="KEGG" id="lpil:LIP_3381"/>
<accession>A0A0K2SPZ9</accession>
<sequence length="106" mass="11264">MVPASSAATRRWISAAQAASASGSGGAVQACQEFSGDLSLGLRVEPKCIGQHCVSGLHHASMIRRASPPNKRLQRTPMEEPISATGEPTGQAIEAWHHWVTMGQKF</sequence>
<reference evidence="3" key="1">
    <citation type="submission" date="2015-07" db="EMBL/GenBank/DDBJ databases">
        <title>Complete genome sequence and phylogenetic analysis of Limnochorda pilosa.</title>
        <authorList>
            <person name="Watanabe M."/>
            <person name="Kojima H."/>
            <person name="Fukui M."/>
        </authorList>
    </citation>
    <scope>NUCLEOTIDE SEQUENCE [LARGE SCALE GENOMIC DNA]</scope>
    <source>
        <strain evidence="3">HC45</strain>
    </source>
</reference>
<evidence type="ECO:0000313" key="3">
    <source>
        <dbReference type="Proteomes" id="UP000065807"/>
    </source>
</evidence>
<evidence type="ECO:0000313" key="2">
    <source>
        <dbReference type="EMBL" id="BAS29193.1"/>
    </source>
</evidence>
<proteinExistence type="predicted"/>
<dbReference type="Proteomes" id="UP000065807">
    <property type="component" value="Chromosome"/>
</dbReference>
<reference evidence="3" key="2">
    <citation type="journal article" date="2016" name="Int. J. Syst. Evol. Microbiol.">
        <title>Complete genome sequence and cell structure of Limnochorda pilosa, a Gram-negative spore-former within the phylum Firmicutes.</title>
        <authorList>
            <person name="Watanabe M."/>
            <person name="Kojima H."/>
            <person name="Fukui M."/>
        </authorList>
    </citation>
    <scope>NUCLEOTIDE SEQUENCE [LARGE SCALE GENOMIC DNA]</scope>
    <source>
        <strain evidence="3">HC45</strain>
    </source>
</reference>
<keyword evidence="3" id="KW-1185">Reference proteome</keyword>
<feature type="region of interest" description="Disordered" evidence="1">
    <location>
        <begin position="65"/>
        <end position="87"/>
    </location>
</feature>
<gene>
    <name evidence="2" type="ORF">LIP_3381</name>
</gene>
<evidence type="ECO:0000256" key="1">
    <source>
        <dbReference type="SAM" id="MobiDB-lite"/>
    </source>
</evidence>
<organism evidence="2 3">
    <name type="scientific">Limnochorda pilosa</name>
    <dbReference type="NCBI Taxonomy" id="1555112"/>
    <lineage>
        <taxon>Bacteria</taxon>
        <taxon>Bacillati</taxon>
        <taxon>Bacillota</taxon>
        <taxon>Limnochordia</taxon>
        <taxon>Limnochordales</taxon>
        <taxon>Limnochordaceae</taxon>
        <taxon>Limnochorda</taxon>
    </lineage>
</organism>
<name>A0A0K2SPZ9_LIMPI</name>
<dbReference type="EMBL" id="AP014924">
    <property type="protein sequence ID" value="BAS29193.1"/>
    <property type="molecule type" value="Genomic_DNA"/>
</dbReference>